<evidence type="ECO:0000256" key="2">
    <source>
        <dbReference type="ARBA" id="ARBA00010143"/>
    </source>
</evidence>
<proteinExistence type="inferred from homology"/>
<dbReference type="Pfam" id="PF00400">
    <property type="entry name" value="WD40"/>
    <property type="match status" value="2"/>
</dbReference>
<evidence type="ECO:0000256" key="4">
    <source>
        <dbReference type="ARBA" id="ARBA00022737"/>
    </source>
</evidence>
<dbReference type="PROSITE" id="PS50082">
    <property type="entry name" value="WD_REPEATS_2"/>
    <property type="match status" value="2"/>
</dbReference>
<comment type="subcellular location">
    <subcellularLocation>
        <location evidence="6">Nucleus</location>
    </subcellularLocation>
</comment>
<dbReference type="FunFam" id="2.130.10.10:FF:000929">
    <property type="entry name" value="Ribosomal assembly complex component Ipi3"/>
    <property type="match status" value="1"/>
</dbReference>
<evidence type="ECO:0000313" key="8">
    <source>
        <dbReference type="Proteomes" id="UP000070501"/>
    </source>
</evidence>
<evidence type="ECO:0000256" key="6">
    <source>
        <dbReference type="RuleBase" id="RU369067"/>
    </source>
</evidence>
<dbReference type="InParanoid" id="A0A136J9G7"/>
<evidence type="ECO:0000256" key="1">
    <source>
        <dbReference type="ARBA" id="ARBA00002355"/>
    </source>
</evidence>
<dbReference type="SMART" id="SM00320">
    <property type="entry name" value="WD40"/>
    <property type="match status" value="4"/>
</dbReference>
<keyword evidence="6" id="KW-0539">Nucleus</keyword>
<dbReference type="GO" id="GO:0006261">
    <property type="term" value="P:DNA-templated DNA replication"/>
    <property type="evidence" value="ECO:0007669"/>
    <property type="project" value="TreeGrafter"/>
</dbReference>
<comment type="similarity">
    <text evidence="2 6">Belongs to the WD repeat IPI3/WDR18 family.</text>
</comment>
<keyword evidence="6" id="KW-0698">rRNA processing</keyword>
<protein>
    <recommendedName>
        <fullName evidence="6">Pre-rRNA-processing protein IPI3</fullName>
    </recommendedName>
</protein>
<organism evidence="7 8">
    <name type="scientific">Microdochium bolleyi</name>
    <dbReference type="NCBI Taxonomy" id="196109"/>
    <lineage>
        <taxon>Eukaryota</taxon>
        <taxon>Fungi</taxon>
        <taxon>Dikarya</taxon>
        <taxon>Ascomycota</taxon>
        <taxon>Pezizomycotina</taxon>
        <taxon>Sordariomycetes</taxon>
        <taxon>Xylariomycetidae</taxon>
        <taxon>Xylariales</taxon>
        <taxon>Microdochiaceae</taxon>
        <taxon>Microdochium</taxon>
    </lineage>
</organism>
<dbReference type="InterPro" id="IPR015943">
    <property type="entry name" value="WD40/YVTN_repeat-like_dom_sf"/>
</dbReference>
<evidence type="ECO:0000256" key="3">
    <source>
        <dbReference type="ARBA" id="ARBA00022574"/>
    </source>
</evidence>
<dbReference type="InterPro" id="IPR001680">
    <property type="entry name" value="WD40_rpt"/>
</dbReference>
<dbReference type="Proteomes" id="UP000070501">
    <property type="component" value="Unassembled WGS sequence"/>
</dbReference>
<accession>A0A136J9G7</accession>
<dbReference type="PANTHER" id="PTHR18763">
    <property type="entry name" value="WD-REPEAT PROTEIN 18"/>
    <property type="match status" value="1"/>
</dbReference>
<dbReference type="PANTHER" id="PTHR18763:SF0">
    <property type="entry name" value="WD REPEAT-CONTAINING PROTEIN 18"/>
    <property type="match status" value="1"/>
</dbReference>
<dbReference type="InterPro" id="IPR036322">
    <property type="entry name" value="WD40_repeat_dom_sf"/>
</dbReference>
<dbReference type="STRING" id="196109.A0A136J9G7"/>
<dbReference type="Gene3D" id="2.130.10.10">
    <property type="entry name" value="YVTN repeat-like/Quinoprotein amine dehydrogenase"/>
    <property type="match status" value="2"/>
</dbReference>
<comment type="subunit">
    <text evidence="6">Component of the RIX1 complex, composed of IPI1, RIX1/IPI2 and IPI3 in a 1:2:2 stoichiometry. The complex interacts (via RIX1) with MDN1 (via its hexameric AAA ATPase ring) and the pre-60S ribosome particles.</text>
</comment>
<feature type="repeat" description="WD" evidence="5">
    <location>
        <begin position="122"/>
        <end position="151"/>
    </location>
</feature>
<evidence type="ECO:0000256" key="5">
    <source>
        <dbReference type="PROSITE-ProRule" id="PRU00221"/>
    </source>
</evidence>
<gene>
    <name evidence="7" type="ORF">Micbo1qcDRAFT_193177</name>
</gene>
<comment type="function">
    <text evidence="1 6">Component of the RIX1 complex required for processing of ITS2 sequences from 35S pre-rRNA.</text>
</comment>
<dbReference type="OrthoDB" id="756370at2759"/>
<keyword evidence="3 5" id="KW-0853">WD repeat</keyword>
<name>A0A136J9G7_9PEZI</name>
<sequence length="468" mass="49521">MLTESYFASISGPPLANNTAIARDAGIYEHTLHPNHATTAVLKKSSVPRNGLAASSSHVFAAQDDKSTVHVYAWPKGSQEAIVTFSERIRTIALQDDVLFLGTQDGRLIAWETCTGRQVTTPACHVQAVSCIATTPYHIITGSDDSNINVWALPRLLELDSTIEHEPERTLADHRAAITSLAITQSINPDTALCVSASKDKSCVIWNYASGTALRTLLLPTAPLSICLDPCARAVYASTDDGSLYAIELFDDKALVGPRSEEDSSMAVQVSTAFGAAPQEAGPASCLAVNYDGTVLLSGHPRGQILRWDLSTRTDSTELASLNAAVSNLVFTSPFPEEQKTVAAAVVKPFMGSRAYNFTAQLPADVAAAGSSSSSISGSEPSRFSRMLGTKGLPADFLEAGIMAFQQTDNSAVVGAVSSSSGGDGGGDDDLEALRKENEALREVIAEQRALQKKTLEKYLGTQPGKAT</sequence>
<keyword evidence="8" id="KW-1185">Reference proteome</keyword>
<dbReference type="EMBL" id="KQ964247">
    <property type="protein sequence ID" value="KXJ93829.1"/>
    <property type="molecule type" value="Genomic_DNA"/>
</dbReference>
<dbReference type="InterPro" id="IPR045227">
    <property type="entry name" value="WDR18/Ipi3/RID3"/>
</dbReference>
<dbReference type="GO" id="GO:0006364">
    <property type="term" value="P:rRNA processing"/>
    <property type="evidence" value="ECO:0007669"/>
    <property type="project" value="UniProtKB-UniRule"/>
</dbReference>
<reference evidence="8" key="1">
    <citation type="submission" date="2016-02" db="EMBL/GenBank/DDBJ databases">
        <title>Draft genome sequence of Microdochium bolleyi, a fungal endophyte of beachgrass.</title>
        <authorList>
            <consortium name="DOE Joint Genome Institute"/>
            <person name="David A.S."/>
            <person name="May G."/>
            <person name="Haridas S."/>
            <person name="Lim J."/>
            <person name="Wang M."/>
            <person name="Labutti K."/>
            <person name="Lipzen A."/>
            <person name="Barry K."/>
            <person name="Grigoriev I.V."/>
        </authorList>
    </citation>
    <scope>NUCLEOTIDE SEQUENCE [LARGE SCALE GENOMIC DNA]</scope>
    <source>
        <strain evidence="8">J235TASD1</strain>
    </source>
</reference>
<evidence type="ECO:0000313" key="7">
    <source>
        <dbReference type="EMBL" id="KXJ93829.1"/>
    </source>
</evidence>
<dbReference type="GO" id="GO:0120330">
    <property type="term" value="C:rixosome complex"/>
    <property type="evidence" value="ECO:0007669"/>
    <property type="project" value="UniProtKB-UniRule"/>
</dbReference>
<dbReference type="AlphaFoldDB" id="A0A136J9G7"/>
<keyword evidence="4" id="KW-0677">Repeat</keyword>
<dbReference type="SUPFAM" id="SSF50978">
    <property type="entry name" value="WD40 repeat-like"/>
    <property type="match status" value="1"/>
</dbReference>
<feature type="repeat" description="WD" evidence="5">
    <location>
        <begin position="171"/>
        <end position="216"/>
    </location>
</feature>
<dbReference type="GO" id="GO:0005656">
    <property type="term" value="C:nuclear pre-replicative complex"/>
    <property type="evidence" value="ECO:0007669"/>
    <property type="project" value="TreeGrafter"/>
</dbReference>